<dbReference type="KEGG" id="maer:DAI18_18265"/>
<proteinExistence type="predicted"/>
<feature type="region of interest" description="Disordered" evidence="1">
    <location>
        <begin position="219"/>
        <end position="238"/>
    </location>
</feature>
<dbReference type="Proteomes" id="UP000244173">
    <property type="component" value="Chromosome"/>
</dbReference>
<organism evidence="2 3">
    <name type="scientific">Microvirgula aerodenitrificans</name>
    <dbReference type="NCBI Taxonomy" id="57480"/>
    <lineage>
        <taxon>Bacteria</taxon>
        <taxon>Pseudomonadati</taxon>
        <taxon>Pseudomonadota</taxon>
        <taxon>Betaproteobacteria</taxon>
        <taxon>Neisseriales</taxon>
        <taxon>Aquaspirillaceae</taxon>
        <taxon>Microvirgula</taxon>
    </lineage>
</organism>
<protein>
    <submittedName>
        <fullName evidence="2">Uncharacterized protein</fullName>
    </submittedName>
</protein>
<evidence type="ECO:0000313" key="2">
    <source>
        <dbReference type="EMBL" id="AVY95771.1"/>
    </source>
</evidence>
<dbReference type="AlphaFoldDB" id="A0A2S0PEI5"/>
<accession>A0A2S0PEI5</accession>
<dbReference type="EMBL" id="CP028519">
    <property type="protein sequence ID" value="AVY95771.1"/>
    <property type="molecule type" value="Genomic_DNA"/>
</dbReference>
<dbReference type="RefSeq" id="WP_107890162.1">
    <property type="nucleotide sequence ID" value="NZ_CP028519.1"/>
</dbReference>
<evidence type="ECO:0000256" key="1">
    <source>
        <dbReference type="SAM" id="MobiDB-lite"/>
    </source>
</evidence>
<reference evidence="2 3" key="1">
    <citation type="submission" date="2018-04" db="EMBL/GenBank/DDBJ databases">
        <title>Denitrifier Microvirgula.</title>
        <authorList>
            <person name="Anderson E."/>
            <person name="Jang J."/>
            <person name="Ishii S."/>
        </authorList>
    </citation>
    <scope>NUCLEOTIDE SEQUENCE [LARGE SCALE GENOMIC DNA]</scope>
    <source>
        <strain evidence="2 3">BE2.4</strain>
    </source>
</reference>
<keyword evidence="3" id="KW-1185">Reference proteome</keyword>
<gene>
    <name evidence="2" type="ORF">DAI18_18265</name>
</gene>
<evidence type="ECO:0000313" key="3">
    <source>
        <dbReference type="Proteomes" id="UP000244173"/>
    </source>
</evidence>
<dbReference type="OrthoDB" id="8611426at2"/>
<name>A0A2S0PEI5_9NEIS</name>
<sequence>MLPHEQILQAVTVAAELTGTQLSDGALATMVDDLMTYPLAAVLTALDRCRRELTGRLTLAAVVERLNGADGRPGADEAWAIAIRSQPEAETVVWTNEIAEAFAVCRPVLDLGDEIGARMAFRDAYNRIIAAARAGGTAARWSASLGWDKDLRQVALESAARTGRLAPSTVAALMPPQDAAPEVVALIGKVASPSGHEGGLQLARATLLAGKRRRAEREVAAAERRRQEQTAFEAERQRQLSMVAEKLGRAA</sequence>